<feature type="region of interest" description="Disordered" evidence="2">
    <location>
        <begin position="985"/>
        <end position="1047"/>
    </location>
</feature>
<name>A0A2V2WJI2_TRYCR</name>
<feature type="coiled-coil region" evidence="1">
    <location>
        <begin position="1256"/>
        <end position="1308"/>
    </location>
</feature>
<dbReference type="VEuPathDB" id="TriTrypDB:TcCL_NonESM05647"/>
<dbReference type="PANTHER" id="PTHR45615">
    <property type="entry name" value="MYOSIN HEAVY CHAIN, NON-MUSCLE"/>
    <property type="match status" value="1"/>
</dbReference>
<feature type="region of interest" description="Disordered" evidence="2">
    <location>
        <begin position="23"/>
        <end position="45"/>
    </location>
</feature>
<accession>A0A2V2WJI2</accession>
<dbReference type="Proteomes" id="UP000246078">
    <property type="component" value="Unassembled WGS sequence"/>
</dbReference>
<dbReference type="VEuPathDB" id="TriTrypDB:TcG_08054"/>
<organism evidence="3 4">
    <name type="scientific">Trypanosoma cruzi</name>
    <dbReference type="NCBI Taxonomy" id="5693"/>
    <lineage>
        <taxon>Eukaryota</taxon>
        <taxon>Discoba</taxon>
        <taxon>Euglenozoa</taxon>
        <taxon>Kinetoplastea</taxon>
        <taxon>Metakinetoplastina</taxon>
        <taxon>Trypanosomatida</taxon>
        <taxon>Trypanosomatidae</taxon>
        <taxon>Trypanosoma</taxon>
        <taxon>Schizotrypanum</taxon>
    </lineage>
</organism>
<feature type="coiled-coil region" evidence="1">
    <location>
        <begin position="150"/>
        <end position="184"/>
    </location>
</feature>
<evidence type="ECO:0000256" key="1">
    <source>
        <dbReference type="SAM" id="Coils"/>
    </source>
</evidence>
<sequence>MQRPSPVNSTSKKVVRLTRVRRSVDMGDSGNISASTGTSSLHDQPVEMPCASNVNPPMDGTAASASSTPDVTQVVNSLEEGNALVKRLRQLENENASLATALTKVCDDNANLAKHVVKQEAKCVALSTSPISATSVLRSLFEPEKVGWFGGSKTAARENLEKMMEELQNEFLEYQASHASSNDEVQALIGELQSAHMNAQQLSIILHEQQEVISRGPLSVAVRIFPLETAAERVSLVDLRHELERRSERENEFRQELSRAREELQVKMVENARLQRDLQALRLEGNHSNEVERQYMTDEISRLKTEVTQLRKALATEEQLHRLKVGENAALSQRLSETESRLHASNAEMRAQPSEAPCDRCGELQRECDVANERLQTVTREMQQLGMRLSELKQVNEQEVSELQREKSELEQKLNHSVARDTLVAAESQNKHLLQELEFTSARVKELEKLIEREREKTTSDAVKSSDEGRGTLKDSEILEALERNRERIARVEFQRDQLIEEAKQLRAVAVTKEEELVRLTRASQEDKQRINFLLKRCVTLTGDLNNSIAAKDALNEEYENAQLKLKKLLREGEEIVRLQQQVTDLKKENDALQDRLSNVEVLENNLVKAKETIAYMELAKSQTINMSQYAELQSKTSKLENTLEPIKKQLEEARKELGRIKNENESLHAVLTRQQNTIKSHEEQMEALQANDAKMRDKTNQLTSENTRLRDVNETLEAQMNNMQDGIKEMAVKLEQERTRAQVAAEATHKEEIAQLRRKLESANATLATMQSTQENFVPEAIHKAALAEKGHVSEELRQKTFDLDRLKSEILIYRQTINDLETENEEHVRQIESLQESHKRDLTAAADRLSAETKKVTEANEALEGLQMQINEFQQREEQLLSRQKEMEEAAQKHRRAFEDKCRQEEKLLQTVTATNQEMETQNEELTKVKSALLEYQRQNAQLESELKSGAAQGPRQQEEMESELEKLRGEIQRVNAEKATLEMELGKLRRTTKNGSWDGNGGGGVENSGSNNNTDNNSNNSNSNNTAMRGKGVGDHGGHVNMETGMSSDAAVQYARAEQLQMSLIQAQRQLEEQRKVSAEAAETFDRALDKADAEAEALRERIQQLESDLHRMSQESDETRSLSSAHPKKQKKKKAVKKSLSTMANIDDLQETDVLAVAAADEGVRQQQQQQLEQQRESLEKLEQELSTLRDENVRLKENIATLTQELLGAHDDLELARKGADSKTAELRGQIQLLEAQLRNRLPNTDGGTELHRLAEENRQLQSEVSLLSDSMNATTGNPDATVQRLKAELQALAKELVPTKNKLVEYMAMADRLGIHYPFSPDMEGVAVLRLKAMHFDTVTGRVRACSAPRQPYASSFDKNALSSSGAKKKKRVKKRQPQGSHVDELSDLR</sequence>
<evidence type="ECO:0000313" key="4">
    <source>
        <dbReference type="Proteomes" id="UP000246078"/>
    </source>
</evidence>
<dbReference type="VEuPathDB" id="TriTrypDB:TcCLB.510349.40"/>
<keyword evidence="1" id="KW-0175">Coiled coil</keyword>
<dbReference type="VEuPathDB" id="TriTrypDB:TcBrA4_0097220"/>
<dbReference type="VEuPathDB" id="TriTrypDB:Tc_MARK_2400"/>
<dbReference type="OMA" id="QARDGQY"/>
<feature type="compositionally biased region" description="Polar residues" evidence="2">
    <location>
        <begin position="1359"/>
        <end position="1372"/>
    </location>
</feature>
<dbReference type="SMR" id="A0A2V2WJI2"/>
<dbReference type="VEuPathDB" id="TriTrypDB:TcCLB.503925.70"/>
<dbReference type="VEuPathDB" id="TriTrypDB:ECC02_012018"/>
<feature type="compositionally biased region" description="Low complexity" evidence="2">
    <location>
        <begin position="1010"/>
        <end position="1028"/>
    </location>
</feature>
<gene>
    <name evidence="3" type="ORF">C3747_97g247</name>
</gene>
<feature type="region of interest" description="Disordered" evidence="2">
    <location>
        <begin position="1110"/>
        <end position="1142"/>
    </location>
</feature>
<feature type="compositionally biased region" description="Polar residues" evidence="2">
    <location>
        <begin position="30"/>
        <end position="42"/>
    </location>
</feature>
<dbReference type="OrthoDB" id="272951at2759"/>
<dbReference type="VEuPathDB" id="TriTrypDB:TCSYLVIO_003646"/>
<protein>
    <submittedName>
        <fullName evidence="3">Uncharacterized protein</fullName>
    </submittedName>
</protein>
<evidence type="ECO:0000313" key="3">
    <source>
        <dbReference type="EMBL" id="PWV07809.1"/>
    </source>
</evidence>
<feature type="compositionally biased region" description="Basic residues" evidence="2">
    <location>
        <begin position="1373"/>
        <end position="1383"/>
    </location>
</feature>
<dbReference type="VEuPathDB" id="TriTrypDB:C3747_97g247"/>
<evidence type="ECO:0000256" key="2">
    <source>
        <dbReference type="SAM" id="MobiDB-lite"/>
    </source>
</evidence>
<feature type="region of interest" description="Disordered" evidence="2">
    <location>
        <begin position="1359"/>
        <end position="1396"/>
    </location>
</feature>
<dbReference type="VEuPathDB" id="TriTrypDB:TcYC6_0087000"/>
<dbReference type="EMBL" id="PRFC01000097">
    <property type="protein sequence ID" value="PWV07809.1"/>
    <property type="molecule type" value="Genomic_DNA"/>
</dbReference>
<reference evidence="3 4" key="1">
    <citation type="journal article" date="2018" name="Microb. Genom.">
        <title>Expanding an expanded genome: long-read sequencing of Trypanosoma cruzi.</title>
        <authorList>
            <person name="Berna L."/>
            <person name="Rodriguez M."/>
            <person name="Chiribao M.L."/>
            <person name="Parodi-Talice A."/>
            <person name="Pita S."/>
            <person name="Rijo G."/>
            <person name="Alvarez-Valin F."/>
            <person name="Robello C."/>
        </authorList>
    </citation>
    <scope>NUCLEOTIDE SEQUENCE [LARGE SCALE GENOMIC DNA]</scope>
    <source>
        <strain evidence="3 4">TCC</strain>
    </source>
</reference>
<proteinExistence type="predicted"/>
<dbReference type="VEuPathDB" id="TriTrypDB:TCDM_08517"/>
<dbReference type="VEuPathDB" id="TriTrypDB:C4B63_196g52"/>
<dbReference type="PANTHER" id="PTHR45615:SF63">
    <property type="entry name" value="CHROMOSOME UNDETERMINED SCAFFOLD_10, WHOLE GENOME SHOTGUN SEQUENCE"/>
    <property type="match status" value="1"/>
</dbReference>
<feature type="coiled-coil region" evidence="1">
    <location>
        <begin position="236"/>
        <end position="457"/>
    </location>
</feature>
<feature type="compositionally biased region" description="Basic residues" evidence="2">
    <location>
        <begin position="1130"/>
        <end position="1141"/>
    </location>
</feature>
<feature type="compositionally biased region" description="Basic and acidic residues" evidence="2">
    <location>
        <begin position="1110"/>
        <end position="1124"/>
    </location>
</feature>
<feature type="coiled-coil region" evidence="1">
    <location>
        <begin position="1169"/>
        <end position="1210"/>
    </location>
</feature>
<comment type="caution">
    <text evidence="3">The sequence shown here is derived from an EMBL/GenBank/DDBJ whole genome shotgun (WGS) entry which is preliminary data.</text>
</comment>
<feature type="coiled-coil region" evidence="1">
    <location>
        <begin position="482"/>
        <end position="774"/>
    </location>
</feature>